<proteinExistence type="predicted"/>
<dbReference type="OrthoDB" id="4946761at2"/>
<comment type="caution">
    <text evidence="1">The sequence shown here is derived from an EMBL/GenBank/DDBJ whole genome shotgun (WGS) entry which is preliminary data.</text>
</comment>
<evidence type="ECO:0000313" key="1">
    <source>
        <dbReference type="EMBL" id="TDF92706.1"/>
    </source>
</evidence>
<sequence length="65" mass="7288">MLASPGTNDDNLVTLREQAQEIIDQILSGTDPGGERVRAKLRLCIFRHPGRPDQALLEHLLNRNN</sequence>
<gene>
    <name evidence="1" type="ORF">E1809_17580</name>
</gene>
<name>A0A4R5KC72_9MICC</name>
<accession>A0A4R5KC72</accession>
<keyword evidence="2" id="KW-1185">Reference proteome</keyword>
<protein>
    <submittedName>
        <fullName evidence="1">Uncharacterized protein</fullName>
    </submittedName>
</protein>
<dbReference type="AlphaFoldDB" id="A0A4R5KC72"/>
<organism evidence="1 2">
    <name type="scientific">Arthrobacter terricola</name>
    <dbReference type="NCBI Taxonomy" id="2547396"/>
    <lineage>
        <taxon>Bacteria</taxon>
        <taxon>Bacillati</taxon>
        <taxon>Actinomycetota</taxon>
        <taxon>Actinomycetes</taxon>
        <taxon>Micrococcales</taxon>
        <taxon>Micrococcaceae</taxon>
        <taxon>Arthrobacter</taxon>
    </lineage>
</organism>
<evidence type="ECO:0000313" key="2">
    <source>
        <dbReference type="Proteomes" id="UP000295511"/>
    </source>
</evidence>
<dbReference type="Proteomes" id="UP000295511">
    <property type="component" value="Unassembled WGS sequence"/>
</dbReference>
<reference evidence="1 2" key="1">
    <citation type="submission" date="2019-03" db="EMBL/GenBank/DDBJ databases">
        <title>Whole genome sequence of Arthrobacter sp JH1-1.</title>
        <authorList>
            <person name="Trinh H.N."/>
        </authorList>
    </citation>
    <scope>NUCLEOTIDE SEQUENCE [LARGE SCALE GENOMIC DNA]</scope>
    <source>
        <strain evidence="1 2">JH1-1</strain>
    </source>
</reference>
<dbReference type="EMBL" id="SMRU01000022">
    <property type="protein sequence ID" value="TDF92706.1"/>
    <property type="molecule type" value="Genomic_DNA"/>
</dbReference>